<keyword evidence="2" id="KW-1185">Reference proteome</keyword>
<protein>
    <submittedName>
        <fullName evidence="1">Polyketide synthase, docking</fullName>
    </submittedName>
</protein>
<accession>A0A1R3HE06</accession>
<dbReference type="Proteomes" id="UP000187203">
    <property type="component" value="Unassembled WGS sequence"/>
</dbReference>
<name>A0A1R3HE06_9ROSI</name>
<evidence type="ECO:0000313" key="2">
    <source>
        <dbReference type="Proteomes" id="UP000187203"/>
    </source>
</evidence>
<reference evidence="2" key="1">
    <citation type="submission" date="2013-09" db="EMBL/GenBank/DDBJ databases">
        <title>Corchorus olitorius genome sequencing.</title>
        <authorList>
            <person name="Alam M."/>
            <person name="Haque M.S."/>
            <person name="Islam M.S."/>
            <person name="Emdad E.M."/>
            <person name="Islam M.M."/>
            <person name="Ahmed B."/>
            <person name="Halim A."/>
            <person name="Hossen Q.M.M."/>
            <person name="Hossain M.Z."/>
            <person name="Ahmed R."/>
            <person name="Khan M.M."/>
            <person name="Islam R."/>
            <person name="Rashid M.M."/>
            <person name="Khan S.A."/>
            <person name="Rahman M.S."/>
            <person name="Alam M."/>
            <person name="Yahiya A.S."/>
            <person name="Khan M.S."/>
            <person name="Azam M.S."/>
            <person name="Haque T."/>
            <person name="Lashkar M.Z.H."/>
            <person name="Akhand A.I."/>
            <person name="Morshed G."/>
            <person name="Roy S."/>
            <person name="Uddin K.S."/>
            <person name="Rabeya T."/>
            <person name="Hossain A.S."/>
            <person name="Chowdhury A."/>
            <person name="Snigdha A.R."/>
            <person name="Mortoza M.S."/>
            <person name="Matin S.A."/>
            <person name="Hoque S.M.E."/>
            <person name="Islam M.K."/>
            <person name="Roy D.K."/>
            <person name="Haider R."/>
            <person name="Moosa M.M."/>
            <person name="Elias S.M."/>
            <person name="Hasan A.M."/>
            <person name="Jahan S."/>
            <person name="Shafiuddin M."/>
            <person name="Mahmood N."/>
            <person name="Shommy N.S."/>
        </authorList>
    </citation>
    <scope>NUCLEOTIDE SEQUENCE [LARGE SCALE GENOMIC DNA]</scope>
    <source>
        <strain evidence="2">cv. O-4</strain>
    </source>
</reference>
<comment type="caution">
    <text evidence="1">The sequence shown here is derived from an EMBL/GenBank/DDBJ whole genome shotgun (WGS) entry which is preliminary data.</text>
</comment>
<evidence type="ECO:0000313" key="1">
    <source>
        <dbReference type="EMBL" id="OMO68584.1"/>
    </source>
</evidence>
<dbReference type="EMBL" id="AWUE01020374">
    <property type="protein sequence ID" value="OMO68584.1"/>
    <property type="molecule type" value="Genomic_DNA"/>
</dbReference>
<proteinExistence type="predicted"/>
<organism evidence="1 2">
    <name type="scientific">Corchorus olitorius</name>
    <dbReference type="NCBI Taxonomy" id="93759"/>
    <lineage>
        <taxon>Eukaryota</taxon>
        <taxon>Viridiplantae</taxon>
        <taxon>Streptophyta</taxon>
        <taxon>Embryophyta</taxon>
        <taxon>Tracheophyta</taxon>
        <taxon>Spermatophyta</taxon>
        <taxon>Magnoliopsida</taxon>
        <taxon>eudicotyledons</taxon>
        <taxon>Gunneridae</taxon>
        <taxon>Pentapetalae</taxon>
        <taxon>rosids</taxon>
        <taxon>malvids</taxon>
        <taxon>Malvales</taxon>
        <taxon>Malvaceae</taxon>
        <taxon>Grewioideae</taxon>
        <taxon>Apeibeae</taxon>
        <taxon>Corchorus</taxon>
    </lineage>
</organism>
<sequence length="38" mass="4475">MVDHLLLKRVSADLHRSRHRPISTLPSFQRSFANCTRQ</sequence>
<gene>
    <name evidence="1" type="ORF">COLO4_29565</name>
</gene>
<dbReference type="AlphaFoldDB" id="A0A1R3HE06"/>